<accession>A0A832YZ38</accession>
<name>A0A832YZ38_9CREN</name>
<comment type="caution">
    <text evidence="1">The sequence shown here is derived from an EMBL/GenBank/DDBJ whole genome shotgun (WGS) entry which is preliminary data.</text>
</comment>
<evidence type="ECO:0000313" key="1">
    <source>
        <dbReference type="EMBL" id="HIP56777.1"/>
    </source>
</evidence>
<gene>
    <name evidence="1" type="ORF">EYH02_01720</name>
</gene>
<protein>
    <submittedName>
        <fullName evidence="1">Uncharacterized protein</fullName>
    </submittedName>
</protein>
<dbReference type="EMBL" id="DQTV01000037">
    <property type="protein sequence ID" value="HIP56777.1"/>
    <property type="molecule type" value="Genomic_DNA"/>
</dbReference>
<organism evidence="1 2">
    <name type="scientific">Ignisphaera aggregans</name>
    <dbReference type="NCBI Taxonomy" id="334771"/>
    <lineage>
        <taxon>Archaea</taxon>
        <taxon>Thermoproteota</taxon>
        <taxon>Thermoprotei</taxon>
        <taxon>Desulfurococcales</taxon>
        <taxon>Desulfurococcaceae</taxon>
        <taxon>Ignisphaera</taxon>
    </lineage>
</organism>
<reference evidence="1" key="1">
    <citation type="journal article" date="2020" name="ISME J.">
        <title>Gammaproteobacteria mediating utilization of methyl-, sulfur- and petroleum organic compounds in deep ocean hydrothermal plumes.</title>
        <authorList>
            <person name="Zhou Z."/>
            <person name="Liu Y."/>
            <person name="Pan J."/>
            <person name="Cron B.R."/>
            <person name="Toner B.M."/>
            <person name="Anantharaman K."/>
            <person name="Breier J.A."/>
            <person name="Dick G.J."/>
            <person name="Li M."/>
        </authorList>
    </citation>
    <scope>NUCLEOTIDE SEQUENCE</scope>
    <source>
        <strain evidence="1">SZUA-1435</strain>
    </source>
</reference>
<proteinExistence type="predicted"/>
<sequence length="146" mass="15337">MSELLAIVIGVLITIGVGVALFTAIPKLITTNIQSSRVALDLYASMVNNSAAAITVTLKNLGQIDIDGVEVLSIEVNGNRVTSATIICPDGKQTTLNSKIDIKLPPGMQTSFVVYIKSPYIRVGAKITMVVKAGNVVVHGTTTVMP</sequence>
<dbReference type="AlphaFoldDB" id="A0A832YZ38"/>
<evidence type="ECO:0000313" key="2">
    <source>
        <dbReference type="Proteomes" id="UP000605805"/>
    </source>
</evidence>
<dbReference type="Proteomes" id="UP000605805">
    <property type="component" value="Unassembled WGS sequence"/>
</dbReference>